<keyword evidence="2" id="KW-0067">ATP-binding</keyword>
<gene>
    <name evidence="2" type="ORF">EPT53_05935</name>
    <name evidence="1" type="ORF">MWG07_11715</name>
</gene>
<keyword evidence="2" id="KW-0547">Nucleotide-binding</keyword>
<organism evidence="2 3">
    <name type="scientific">Fusobacterium necrophorum</name>
    <dbReference type="NCBI Taxonomy" id="859"/>
    <lineage>
        <taxon>Bacteria</taxon>
        <taxon>Fusobacteriati</taxon>
        <taxon>Fusobacteriota</taxon>
        <taxon>Fusobacteriia</taxon>
        <taxon>Fusobacteriales</taxon>
        <taxon>Fusobacteriaceae</taxon>
        <taxon>Fusobacterium</taxon>
    </lineage>
</organism>
<evidence type="ECO:0000313" key="1">
    <source>
        <dbReference type="EMBL" id="MDK4512916.1"/>
    </source>
</evidence>
<sequence length="209" mass="23842">MAQKVLILGNSGSGKSTSIRNLDEKETCIIQCVKKRLPFKDSGKKYNDKNKNIYQSNDLIKVLNFLNRVNQNEKIKTLIIDDFNYLMTYGYKARAKEVGYSKFETLAFLVVDIFDKIDSLRDDLIVYITAHTQKDIDGKLSTKTIGRFLDEKVVIEGLFEIVILALGSENNYSFTVNGLDPAKSPIDMFEKDEIENDLVLVNAAIKKYY</sequence>
<reference evidence="2 3" key="1">
    <citation type="submission" date="2019-01" db="EMBL/GenBank/DDBJ databases">
        <title>Fusobacterium necrophorum Isolated From the Uterus of Dairy Cows.</title>
        <authorList>
            <person name="Francis A.M."/>
        </authorList>
    </citation>
    <scope>NUCLEOTIDE SEQUENCE [LARGE SCALE GENOMIC DNA]</scope>
    <source>
        <strain evidence="2 3">KG35</strain>
    </source>
</reference>
<keyword evidence="4" id="KW-1185">Reference proteome</keyword>
<dbReference type="InterPro" id="IPR027417">
    <property type="entry name" value="P-loop_NTPase"/>
</dbReference>
<dbReference type="Pfam" id="PF13479">
    <property type="entry name" value="AAA_24"/>
    <property type="match status" value="1"/>
</dbReference>
<proteinExistence type="predicted"/>
<evidence type="ECO:0000313" key="2">
    <source>
        <dbReference type="EMBL" id="RXZ69828.1"/>
    </source>
</evidence>
<dbReference type="Gene3D" id="3.40.50.300">
    <property type="entry name" value="P-loop containing nucleotide triphosphate hydrolases"/>
    <property type="match status" value="1"/>
</dbReference>
<dbReference type="RefSeq" id="WP_062624521.1">
    <property type="nucleotide sequence ID" value="NZ_CP197399.1"/>
</dbReference>
<dbReference type="GO" id="GO:0005524">
    <property type="term" value="F:ATP binding"/>
    <property type="evidence" value="ECO:0007669"/>
    <property type="project" value="UniProtKB-KW"/>
</dbReference>
<dbReference type="Proteomes" id="UP000289216">
    <property type="component" value="Unassembled WGS sequence"/>
</dbReference>
<reference evidence="1" key="2">
    <citation type="journal article" date="2022" name="Gene">
        <title>A genome-led study on the pathogenesis of Fusobacterium necrophorum infections.</title>
        <authorList>
            <person name="Thapa G."/>
            <person name="Jayal A."/>
            <person name="Sikazwe E."/>
            <person name="Perry T."/>
            <person name="Mohammed Al Balushi A."/>
            <person name="Livingstone P."/>
        </authorList>
    </citation>
    <scope>NUCLEOTIDE SEQUENCE</scope>
    <source>
        <strain evidence="1">BRON_8</strain>
    </source>
</reference>
<dbReference type="SUPFAM" id="SSF52540">
    <property type="entry name" value="P-loop containing nucleoside triphosphate hydrolases"/>
    <property type="match status" value="1"/>
</dbReference>
<accession>A0A4Q2KW53</accession>
<name>A0A4Q2KW53_9FUSO</name>
<dbReference type="EMBL" id="SBAP01000012">
    <property type="protein sequence ID" value="RXZ69828.1"/>
    <property type="molecule type" value="Genomic_DNA"/>
</dbReference>
<dbReference type="Proteomes" id="UP001173223">
    <property type="component" value="Unassembled WGS sequence"/>
</dbReference>
<protein>
    <submittedName>
        <fullName evidence="2">ATP-binding protein</fullName>
    </submittedName>
</protein>
<evidence type="ECO:0000313" key="4">
    <source>
        <dbReference type="Proteomes" id="UP001173223"/>
    </source>
</evidence>
<evidence type="ECO:0000313" key="3">
    <source>
        <dbReference type="Proteomes" id="UP000289216"/>
    </source>
</evidence>
<reference evidence="1" key="3">
    <citation type="submission" date="2022-04" db="EMBL/GenBank/DDBJ databases">
        <authorList>
            <person name="Livingstone P.G."/>
        </authorList>
    </citation>
    <scope>NUCLEOTIDE SEQUENCE</scope>
    <source>
        <strain evidence="1">BRON_8</strain>
    </source>
</reference>
<dbReference type="EMBL" id="JAMGTK010000029">
    <property type="protein sequence ID" value="MDK4512916.1"/>
    <property type="molecule type" value="Genomic_DNA"/>
</dbReference>
<dbReference type="AlphaFoldDB" id="A0A4Q2KW53"/>
<comment type="caution">
    <text evidence="2">The sequence shown here is derived from an EMBL/GenBank/DDBJ whole genome shotgun (WGS) entry which is preliminary data.</text>
</comment>